<dbReference type="SMART" id="SM00091">
    <property type="entry name" value="PAS"/>
    <property type="match status" value="2"/>
</dbReference>
<keyword evidence="8" id="KW-0418">Kinase</keyword>
<gene>
    <name evidence="17" type="ORF">FRZ61_14700</name>
</gene>
<feature type="transmembrane region" description="Helical" evidence="12">
    <location>
        <begin position="117"/>
        <end position="136"/>
    </location>
</feature>
<dbReference type="NCBIfam" id="TIGR00229">
    <property type="entry name" value="sensory_box"/>
    <property type="match status" value="1"/>
</dbReference>
<evidence type="ECO:0000256" key="9">
    <source>
        <dbReference type="ARBA" id="ARBA00022989"/>
    </source>
</evidence>
<keyword evidence="9 12" id="KW-1133">Transmembrane helix</keyword>
<evidence type="ECO:0000256" key="3">
    <source>
        <dbReference type="ARBA" id="ARBA00006434"/>
    </source>
</evidence>
<evidence type="ECO:0000256" key="5">
    <source>
        <dbReference type="ARBA" id="ARBA00022553"/>
    </source>
</evidence>
<feature type="transmembrane region" description="Helical" evidence="12">
    <location>
        <begin position="6"/>
        <end position="27"/>
    </location>
</feature>
<feature type="transmembrane region" description="Helical" evidence="12">
    <location>
        <begin position="383"/>
        <end position="403"/>
    </location>
</feature>
<feature type="transmembrane region" description="Helical" evidence="12">
    <location>
        <begin position="287"/>
        <end position="312"/>
    </location>
</feature>
<sequence length="1251" mass="134879">MTMSHGTPILGLSLAYLGLLFVIAHIGERHARSWASSRLAPIVYALSLAIYCTSWTFYGAVGRAVNSGLDFALIYVGPALMILFAQPLMAKIVRVAKRQNVTSIADFLGARYGRSRAVAVLATVIAVMGAMPYIALQLQAVSFTFAALAGESGAAAAKAATPLWQDTALIVSLLMAAFTILFGVRHVQASEQHRGMMMAIAFESLVKLCALLAAGIFVVWQLYDGPHDLMARFDAAALPSDPTSFAPTASWVALTALSAIAFLCLPRQFHVAVVEHHHPRSLPTARLLFPLYMLLINIFVIPIALAGLLLLGPSIDPDLFVLLLPLRAGADWLVSLVFIGGLSAATSMVAIACMALSGMIGNELVMPLLLRRHQPTEGTIGQLALLVRRIAVVAILLAAFAYYRIITGILPLATIGMVSFCAVSNFAPGLVLGLYWRRTHRYGVIGGMAAGFVVWFWAVLWPTIEPDAATAIPPIGPLAWLDPLTRGFVVGFLINLGLTVIGSLWAKPAARDLAQAAAFVSDVEIERRDAIEEAAAAQLDHLRELAARFIGAARADQAFAGQKLSGAAALDFTERLLSGTIGSASARVVVSAARRRGLWLPGTFREMLDEATKAIRYNADLLRRTLDHMGLGIAVFDAEGRLEVWNERFAALTGLDPDRLRIGVTQFDLAHAVPALGVLARQAGAAFQELRLASGAVTELRVDPLSDRGIVVTANDVTDRVGAAEALRDSERRIRIITDNVPVLIAYVDREERYRFANRPYQAVMKLSAQDSEGRRRVAEILDPARYARLKPRIDAALAGRPQSFEIEFPANDAKIEIAHGTYIPHRDERGEVLGFFLLYVDTTDRRRAEAAMRLANESLERRVAERTTELETARARAEEANVDKTRFIAAASHDLLQPLHATRLFLAALAERHPGDDLVAKVELGLGAVDDLLDALLDISKLDSGAVRPERKPVPVGPLLQSLVESFAPVAAQGRVELRLVACDAVVETDPALLRRVLQNFLANAIRYGHVPGRPARVLIGCRRAGRALRIMVIDNGPGIPKASQQEVFKEFIRLDRGEAQGERGLGLGLAIVDRIARMLGHPLRLVSMPGHGAAFSIEVPQAAQSPAARAERTPPLVPARPATGRAAMVVCIDDEAPVREAMSALLGSWGCDVVAVGDADQALATVNGRVPDLVLIDLHLGDDRPDGFAEIGRLRGAWGPRLPAALVTADRDAANLSRARNLGLDVLLKPVKPAQLRALVARYSPTRAA</sequence>
<evidence type="ECO:0000256" key="10">
    <source>
        <dbReference type="ARBA" id="ARBA00023136"/>
    </source>
</evidence>
<evidence type="ECO:0000256" key="6">
    <source>
        <dbReference type="ARBA" id="ARBA00022679"/>
    </source>
</evidence>
<dbReference type="OrthoDB" id="9764438at2"/>
<dbReference type="EMBL" id="CP042582">
    <property type="protein sequence ID" value="QEX21541.1"/>
    <property type="molecule type" value="Genomic_DNA"/>
</dbReference>
<dbReference type="Gene3D" id="1.10.287.130">
    <property type="match status" value="1"/>
</dbReference>
<feature type="transmembrane region" description="Helical" evidence="12">
    <location>
        <begin position="332"/>
        <end position="362"/>
    </location>
</feature>
<evidence type="ECO:0000256" key="1">
    <source>
        <dbReference type="ARBA" id="ARBA00000085"/>
    </source>
</evidence>
<evidence type="ECO:0000256" key="12">
    <source>
        <dbReference type="SAM" id="Phobius"/>
    </source>
</evidence>
<dbReference type="Pfam" id="PF00512">
    <property type="entry name" value="HisKA"/>
    <property type="match status" value="1"/>
</dbReference>
<dbReference type="KEGG" id="hadh:FRZ61_14700"/>
<dbReference type="SMART" id="SM00387">
    <property type="entry name" value="HATPase_c"/>
    <property type="match status" value="1"/>
</dbReference>
<feature type="transmembrane region" description="Helical" evidence="12">
    <location>
        <begin position="205"/>
        <end position="223"/>
    </location>
</feature>
<dbReference type="EC" id="2.7.13.3" evidence="4"/>
<feature type="modified residue" description="4-aspartylphosphate" evidence="11">
    <location>
        <position position="1179"/>
    </location>
</feature>
<dbReference type="PROSITE" id="PS50110">
    <property type="entry name" value="RESPONSE_REGULATORY"/>
    <property type="match status" value="1"/>
</dbReference>
<dbReference type="FunFam" id="3.30.565.10:FF:000049">
    <property type="entry name" value="Two-component sensor histidine kinase"/>
    <property type="match status" value="1"/>
</dbReference>
<keyword evidence="5 11" id="KW-0597">Phosphoprotein</keyword>
<dbReference type="GO" id="GO:0009927">
    <property type="term" value="F:histidine phosphotransfer kinase activity"/>
    <property type="evidence" value="ECO:0007669"/>
    <property type="project" value="TreeGrafter"/>
</dbReference>
<accession>A0A5J6MWA9</accession>
<evidence type="ECO:0000313" key="17">
    <source>
        <dbReference type="EMBL" id="QEX21541.1"/>
    </source>
</evidence>
<keyword evidence="7 12" id="KW-0812">Transmembrane</keyword>
<dbReference type="CDD" id="cd00156">
    <property type="entry name" value="REC"/>
    <property type="match status" value="1"/>
</dbReference>
<feature type="transmembrane region" description="Helical" evidence="12">
    <location>
        <begin position="409"/>
        <end position="435"/>
    </location>
</feature>
<dbReference type="AlphaFoldDB" id="A0A5J6MWA9"/>
<dbReference type="InterPro" id="IPR036890">
    <property type="entry name" value="HATPase_C_sf"/>
</dbReference>
<dbReference type="InterPro" id="IPR003594">
    <property type="entry name" value="HATPase_dom"/>
</dbReference>
<dbReference type="InterPro" id="IPR000700">
    <property type="entry name" value="PAS-assoc_C"/>
</dbReference>
<dbReference type="InterPro" id="IPR036097">
    <property type="entry name" value="HisK_dim/P_sf"/>
</dbReference>
<dbReference type="Gene3D" id="1.20.1730.10">
    <property type="entry name" value="Sodium/glucose cotransporter"/>
    <property type="match status" value="1"/>
</dbReference>
<dbReference type="CDD" id="cd00075">
    <property type="entry name" value="HATPase"/>
    <property type="match status" value="1"/>
</dbReference>
<keyword evidence="18" id="KW-1185">Reference proteome</keyword>
<evidence type="ECO:0000259" key="16">
    <source>
        <dbReference type="PROSITE" id="PS50113"/>
    </source>
</evidence>
<dbReference type="SUPFAM" id="SSF55874">
    <property type="entry name" value="ATPase domain of HSP90 chaperone/DNA topoisomerase II/histidine kinase"/>
    <property type="match status" value="1"/>
</dbReference>
<feature type="domain" description="PAC" evidence="16">
    <location>
        <begin position="803"/>
        <end position="855"/>
    </location>
</feature>
<dbReference type="CDD" id="cd00082">
    <property type="entry name" value="HisKA"/>
    <property type="match status" value="1"/>
</dbReference>
<dbReference type="PANTHER" id="PTHR43047:SF9">
    <property type="entry name" value="HISTIDINE KINASE"/>
    <property type="match status" value="1"/>
</dbReference>
<feature type="domain" description="Response regulatory" evidence="14">
    <location>
        <begin position="1130"/>
        <end position="1246"/>
    </location>
</feature>
<dbReference type="InterPro" id="IPR013656">
    <property type="entry name" value="PAS_4"/>
</dbReference>
<evidence type="ECO:0000259" key="15">
    <source>
        <dbReference type="PROSITE" id="PS50112"/>
    </source>
</evidence>
<feature type="transmembrane region" description="Helical" evidence="12">
    <location>
        <begin position="248"/>
        <end position="266"/>
    </location>
</feature>
<feature type="domain" description="Histidine kinase" evidence="13">
    <location>
        <begin position="891"/>
        <end position="1105"/>
    </location>
</feature>
<evidence type="ECO:0000256" key="11">
    <source>
        <dbReference type="PROSITE-ProRule" id="PRU00169"/>
    </source>
</evidence>
<dbReference type="InterPro" id="IPR035965">
    <property type="entry name" value="PAS-like_dom_sf"/>
</dbReference>
<dbReference type="SUPFAM" id="SSF55785">
    <property type="entry name" value="PYP-like sensor domain (PAS domain)"/>
    <property type="match status" value="2"/>
</dbReference>
<dbReference type="PROSITE" id="PS50283">
    <property type="entry name" value="NA_SOLUT_SYMP_3"/>
    <property type="match status" value="1"/>
</dbReference>
<feature type="transmembrane region" description="Helical" evidence="12">
    <location>
        <begin position="39"/>
        <end position="60"/>
    </location>
</feature>
<dbReference type="InterPro" id="IPR011006">
    <property type="entry name" value="CheY-like_superfamily"/>
</dbReference>
<dbReference type="GO" id="GO:0000155">
    <property type="term" value="F:phosphorelay sensor kinase activity"/>
    <property type="evidence" value="ECO:0007669"/>
    <property type="project" value="InterPro"/>
</dbReference>
<name>A0A5J6MWA9_9PROT</name>
<dbReference type="SUPFAM" id="SSF47384">
    <property type="entry name" value="Homodimeric domain of signal transducing histidine kinase"/>
    <property type="match status" value="1"/>
</dbReference>
<dbReference type="RefSeq" id="WP_151116140.1">
    <property type="nucleotide sequence ID" value="NZ_CP042582.1"/>
</dbReference>
<evidence type="ECO:0000256" key="4">
    <source>
        <dbReference type="ARBA" id="ARBA00012438"/>
    </source>
</evidence>
<reference evidence="17 18" key="1">
    <citation type="submission" date="2019-08" db="EMBL/GenBank/DDBJ databases">
        <title>Hyperibacter terrae gen. nov., sp. nov. and Hyperibacter viscosus sp. nov., two new members in the family Rhodospirillaceae isolated from the rhizosphere of Hypericum perforatum.</title>
        <authorList>
            <person name="Noviana Z."/>
        </authorList>
    </citation>
    <scope>NUCLEOTIDE SEQUENCE [LARGE SCALE GENOMIC DNA]</scope>
    <source>
        <strain evidence="17 18">R5959</strain>
    </source>
</reference>
<keyword evidence="10 12" id="KW-0472">Membrane</keyword>
<comment type="similarity">
    <text evidence="3">Belongs to the sodium:solute symporter (SSF) (TC 2.A.21) family.</text>
</comment>
<dbReference type="PRINTS" id="PR00344">
    <property type="entry name" value="BCTRLSENSOR"/>
</dbReference>
<dbReference type="PROSITE" id="PS50112">
    <property type="entry name" value="PAS"/>
    <property type="match status" value="2"/>
</dbReference>
<dbReference type="SMART" id="SM00448">
    <property type="entry name" value="REC"/>
    <property type="match status" value="1"/>
</dbReference>
<dbReference type="Gene3D" id="3.30.565.10">
    <property type="entry name" value="Histidine kinase-like ATPase, C-terminal domain"/>
    <property type="match status" value="1"/>
</dbReference>
<dbReference type="Proteomes" id="UP000325797">
    <property type="component" value="Chromosome"/>
</dbReference>
<dbReference type="Pfam" id="PF02518">
    <property type="entry name" value="HATPase_c"/>
    <property type="match status" value="1"/>
</dbReference>
<dbReference type="SUPFAM" id="SSF52172">
    <property type="entry name" value="CheY-like"/>
    <property type="match status" value="1"/>
</dbReference>
<dbReference type="Gene3D" id="3.40.50.2300">
    <property type="match status" value="1"/>
</dbReference>
<feature type="domain" description="PAS" evidence="15">
    <location>
        <begin position="730"/>
        <end position="801"/>
    </location>
</feature>
<dbReference type="InterPro" id="IPR001789">
    <property type="entry name" value="Sig_transdc_resp-reg_receiver"/>
</dbReference>
<feature type="transmembrane region" description="Helical" evidence="12">
    <location>
        <begin position="72"/>
        <end position="96"/>
    </location>
</feature>
<dbReference type="GO" id="GO:0005886">
    <property type="term" value="C:plasma membrane"/>
    <property type="evidence" value="ECO:0007669"/>
    <property type="project" value="TreeGrafter"/>
</dbReference>
<dbReference type="GO" id="GO:0022857">
    <property type="term" value="F:transmembrane transporter activity"/>
    <property type="evidence" value="ECO:0007669"/>
    <property type="project" value="InterPro"/>
</dbReference>
<protein>
    <recommendedName>
        <fullName evidence="4">histidine kinase</fullName>
        <ecNumber evidence="4">2.7.13.3</ecNumber>
    </recommendedName>
</protein>
<dbReference type="CDD" id="cd10322">
    <property type="entry name" value="SLC5sbd"/>
    <property type="match status" value="1"/>
</dbReference>
<dbReference type="InterPro" id="IPR004358">
    <property type="entry name" value="Sig_transdc_His_kin-like_C"/>
</dbReference>
<evidence type="ECO:0000259" key="14">
    <source>
        <dbReference type="PROSITE" id="PS50110"/>
    </source>
</evidence>
<comment type="catalytic activity">
    <reaction evidence="1">
        <text>ATP + protein L-histidine = ADP + protein N-phospho-L-histidine.</text>
        <dbReference type="EC" id="2.7.13.3"/>
    </reaction>
</comment>
<comment type="subcellular location">
    <subcellularLocation>
        <location evidence="2">Membrane</location>
        <topology evidence="2">Multi-pass membrane protein</topology>
    </subcellularLocation>
</comment>
<feature type="transmembrane region" description="Helical" evidence="12">
    <location>
        <begin position="167"/>
        <end position="184"/>
    </location>
</feature>
<evidence type="ECO:0000259" key="13">
    <source>
        <dbReference type="PROSITE" id="PS50109"/>
    </source>
</evidence>
<dbReference type="PROSITE" id="PS50113">
    <property type="entry name" value="PAC"/>
    <property type="match status" value="1"/>
</dbReference>
<proteinExistence type="inferred from homology"/>
<dbReference type="Pfam" id="PF12860">
    <property type="entry name" value="PAS_7"/>
    <property type="match status" value="1"/>
</dbReference>
<keyword evidence="6" id="KW-0808">Transferase</keyword>
<dbReference type="InterPro" id="IPR005467">
    <property type="entry name" value="His_kinase_dom"/>
</dbReference>
<dbReference type="SMART" id="SM00388">
    <property type="entry name" value="HisKA"/>
    <property type="match status" value="1"/>
</dbReference>
<dbReference type="InterPro" id="IPR001734">
    <property type="entry name" value="Na/solute_symporter"/>
</dbReference>
<dbReference type="Gene3D" id="3.30.450.20">
    <property type="entry name" value="PAS domain"/>
    <property type="match status" value="2"/>
</dbReference>
<dbReference type="InterPro" id="IPR000014">
    <property type="entry name" value="PAS"/>
</dbReference>
<evidence type="ECO:0000256" key="2">
    <source>
        <dbReference type="ARBA" id="ARBA00004141"/>
    </source>
</evidence>
<dbReference type="Pfam" id="PF00072">
    <property type="entry name" value="Response_reg"/>
    <property type="match status" value="1"/>
</dbReference>
<dbReference type="PANTHER" id="PTHR43047">
    <property type="entry name" value="TWO-COMPONENT HISTIDINE PROTEIN KINASE"/>
    <property type="match status" value="1"/>
</dbReference>
<evidence type="ECO:0000256" key="7">
    <source>
        <dbReference type="ARBA" id="ARBA00022692"/>
    </source>
</evidence>
<dbReference type="CDD" id="cd00130">
    <property type="entry name" value="PAS"/>
    <property type="match status" value="1"/>
</dbReference>
<feature type="domain" description="PAS" evidence="15">
    <location>
        <begin position="618"/>
        <end position="660"/>
    </location>
</feature>
<dbReference type="InterPro" id="IPR003661">
    <property type="entry name" value="HisK_dim/P_dom"/>
</dbReference>
<evidence type="ECO:0000313" key="18">
    <source>
        <dbReference type="Proteomes" id="UP000325797"/>
    </source>
</evidence>
<organism evidence="17 18">
    <name type="scientific">Hypericibacter adhaerens</name>
    <dbReference type="NCBI Taxonomy" id="2602016"/>
    <lineage>
        <taxon>Bacteria</taxon>
        <taxon>Pseudomonadati</taxon>
        <taxon>Pseudomonadota</taxon>
        <taxon>Alphaproteobacteria</taxon>
        <taxon>Rhodospirillales</taxon>
        <taxon>Dongiaceae</taxon>
        <taxon>Hypericibacter</taxon>
    </lineage>
</organism>
<dbReference type="Pfam" id="PF08448">
    <property type="entry name" value="PAS_4"/>
    <property type="match status" value="1"/>
</dbReference>
<feature type="transmembrane region" description="Helical" evidence="12">
    <location>
        <begin position="442"/>
        <end position="464"/>
    </location>
</feature>
<dbReference type="PROSITE" id="PS50109">
    <property type="entry name" value="HIS_KIN"/>
    <property type="match status" value="1"/>
</dbReference>
<evidence type="ECO:0000256" key="8">
    <source>
        <dbReference type="ARBA" id="ARBA00022777"/>
    </source>
</evidence>
<dbReference type="InterPro" id="IPR038377">
    <property type="entry name" value="Na/Glc_symporter_sf"/>
</dbReference>